<keyword evidence="4" id="KW-0328">Glycosyltransferase</keyword>
<evidence type="ECO:0000256" key="2">
    <source>
        <dbReference type="ARBA" id="ARBA00022679"/>
    </source>
</evidence>
<keyword evidence="3" id="KW-0472">Membrane</keyword>
<keyword evidence="3" id="KW-0812">Transmembrane</keyword>
<keyword evidence="3" id="KW-1133">Transmembrane helix</keyword>
<comment type="caution">
    <text evidence="4">The sequence shown here is derived from an EMBL/GenBank/DDBJ whole genome shotgun (WGS) entry which is preliminary data.</text>
</comment>
<dbReference type="Gramene" id="rna33213">
    <property type="protein sequence ID" value="RHN57636.1"/>
    <property type="gene ID" value="gene33213"/>
</dbReference>
<dbReference type="Pfam" id="PF00201">
    <property type="entry name" value="UDPGT"/>
    <property type="match status" value="2"/>
</dbReference>
<dbReference type="Proteomes" id="UP000265566">
    <property type="component" value="Chromosome 5"/>
</dbReference>
<name>A0A396HWA0_MEDTR</name>
<reference evidence="4" key="1">
    <citation type="journal article" date="2018" name="Nat. Plants">
        <title>Whole-genome landscape of Medicago truncatula symbiotic genes.</title>
        <authorList>
            <person name="Pecrix Y."/>
            <person name="Gamas P."/>
            <person name="Carrere S."/>
        </authorList>
    </citation>
    <scope>NUCLEOTIDE SEQUENCE</scope>
    <source>
        <tissue evidence="4">Leaves</tissue>
    </source>
</reference>
<evidence type="ECO:0000256" key="1">
    <source>
        <dbReference type="ARBA" id="ARBA00009995"/>
    </source>
</evidence>
<dbReference type="GO" id="GO:0047893">
    <property type="term" value="F:flavonol 3-O-glucosyltransferase activity"/>
    <property type="evidence" value="ECO:0007669"/>
    <property type="project" value="UniProtKB-EC"/>
</dbReference>
<feature type="transmembrane region" description="Helical" evidence="3">
    <location>
        <begin position="533"/>
        <end position="556"/>
    </location>
</feature>
<dbReference type="PROSITE" id="PS00375">
    <property type="entry name" value="UDPGT"/>
    <property type="match status" value="1"/>
</dbReference>
<dbReference type="PANTHER" id="PTHR48048">
    <property type="entry name" value="GLYCOSYLTRANSFERASE"/>
    <property type="match status" value="1"/>
</dbReference>
<evidence type="ECO:0000256" key="3">
    <source>
        <dbReference type="SAM" id="Phobius"/>
    </source>
</evidence>
<comment type="similarity">
    <text evidence="1">Belongs to the UDP-glycosyltransferase family.</text>
</comment>
<dbReference type="CDD" id="cd03784">
    <property type="entry name" value="GT1_Gtf-like"/>
    <property type="match status" value="2"/>
</dbReference>
<dbReference type="InterPro" id="IPR035595">
    <property type="entry name" value="UDP_glycos_trans_CS"/>
</dbReference>
<sequence length="881" mass="98559">MEERLLIFTKQKIYINQEFTILQNVPNSEFFSAINALLEAQKPNIIQAVSNLTTREGQHGHLSAFVVDMFCTTMIDVANEFNVPTLVFYTFSVASLGLNLYLHTLRERDNIDLTQLLQEKEAAIPSFANPIPSNPLPSFVRNKEREPFFMSLARGLKKVNGIIIYPVGPLLNPEPKTKGTVDADSDDIMKWLHNQPPSSVVFLCFGSRGYFDEDQVKEIAHVVENSGARFVWSLRKPLVKGTMAAPSDYSLYDLGPVLPEGFLDRTAEIGRIIRWAQQAQILAHPAIGGFVSHYGWNSTLESIYFGVPIAAWPLFVEQQANAFELVCELQIGVWRLHWIIGWSLVVSLTILTYFNSNTPSIIILIILYTIPSHIYKKKTQEYQTIQKTVTHRVSVYPSKMKKAEVVIIPSPGVGHLVSTLEFAKLLINRDNRLRITILVIKFPHTTDDDVDVYTKSLPISDSLQVINLPECSLPPNTEPRFVMNALLEAQKPNVKQAVSNLTTREGQPPGHLAAFVVDMFCTTMIDIAKEFSIPALIFFTSGVAFLGLMLHLHTLFERDNIDSTQLLQQNEVAIPSFANSIPINSLPSFLLHKEYESFFMNFAGGIKKANAIIVNSFEELESHAVQSFFSHPDLAELPVYPVGPLLNPEPKTKGTDESDDIIKWLDDQPPSSVVFLCFGSRGSFDEDQVKEIAHAIENCGARFVWSLRKPSPKGIMVSPSDYPLSDLESVLPEGFLDRTTGIGRVIGWAQQAQILAHPATGGFVSHCGWNSTLESIYFGVPIAAWPLYAEQQANAFELVCELKIGVEIALDYKVGFNEGPNYLVTADKIERGIRNLLDKDGEFRKKVIEMSEKSKKTLLEGGSSYTYLGHLIDYIMNQVSN</sequence>
<dbReference type="FunFam" id="3.40.50.2000:FF:000056">
    <property type="entry name" value="Glycosyltransferase"/>
    <property type="match status" value="2"/>
</dbReference>
<dbReference type="Gene3D" id="3.40.50.2000">
    <property type="entry name" value="Glycogen Phosphorylase B"/>
    <property type="match status" value="4"/>
</dbReference>
<keyword evidence="2 4" id="KW-0808">Transferase</keyword>
<protein>
    <submittedName>
        <fullName evidence="4">Putative flavonol 3-O-glucosyltransferase</fullName>
        <ecNumber evidence="4">2.4.1.91</ecNumber>
    </submittedName>
</protein>
<evidence type="ECO:0000313" key="4">
    <source>
        <dbReference type="EMBL" id="RHN57636.1"/>
    </source>
</evidence>
<dbReference type="EC" id="2.4.1.91" evidence="4"/>
<dbReference type="InterPro" id="IPR050481">
    <property type="entry name" value="UDP-glycosyltransf_plant"/>
</dbReference>
<dbReference type="EMBL" id="PSQE01000005">
    <property type="protein sequence ID" value="RHN57636.1"/>
    <property type="molecule type" value="Genomic_DNA"/>
</dbReference>
<accession>A0A396HWA0</accession>
<proteinExistence type="inferred from homology"/>
<organism evidence="4">
    <name type="scientific">Medicago truncatula</name>
    <name type="common">Barrel medic</name>
    <name type="synonym">Medicago tribuloides</name>
    <dbReference type="NCBI Taxonomy" id="3880"/>
    <lineage>
        <taxon>Eukaryota</taxon>
        <taxon>Viridiplantae</taxon>
        <taxon>Streptophyta</taxon>
        <taxon>Embryophyta</taxon>
        <taxon>Tracheophyta</taxon>
        <taxon>Spermatophyta</taxon>
        <taxon>Magnoliopsida</taxon>
        <taxon>eudicotyledons</taxon>
        <taxon>Gunneridae</taxon>
        <taxon>Pentapetalae</taxon>
        <taxon>rosids</taxon>
        <taxon>fabids</taxon>
        <taxon>Fabales</taxon>
        <taxon>Fabaceae</taxon>
        <taxon>Papilionoideae</taxon>
        <taxon>50 kb inversion clade</taxon>
        <taxon>NPAAA clade</taxon>
        <taxon>Hologalegina</taxon>
        <taxon>IRL clade</taxon>
        <taxon>Trifolieae</taxon>
        <taxon>Medicago</taxon>
    </lineage>
</organism>
<dbReference type="InterPro" id="IPR002213">
    <property type="entry name" value="UDP_glucos_trans"/>
</dbReference>
<dbReference type="PANTHER" id="PTHR48048:SF45">
    <property type="entry name" value="GLYCOSYLTRANSFERASE"/>
    <property type="match status" value="1"/>
</dbReference>
<dbReference type="AlphaFoldDB" id="A0A396HWA0"/>
<dbReference type="SUPFAM" id="SSF53756">
    <property type="entry name" value="UDP-Glycosyltransferase/glycogen phosphorylase"/>
    <property type="match status" value="2"/>
</dbReference>
<gene>
    <name evidence="4" type="ORF">MtrunA17_Chr5g0442601</name>
</gene>